<feature type="region of interest" description="Disordered" evidence="1">
    <location>
        <begin position="38"/>
        <end position="65"/>
    </location>
</feature>
<gene>
    <name evidence="3" type="ORF">GM418_29880</name>
</gene>
<keyword evidence="2" id="KW-0472">Membrane</keyword>
<dbReference type="AlphaFoldDB" id="A0A6I6K7Z5"/>
<sequence>MFGIDTISWRQFLSFILVILLIWYGTVILFCFFKGGKQKSSPYEDASDGENNSLSNLQPAKVSSGSFPSELIPYPNENIPLEVIYYEETGLEEGYIIDEFTQNNNPAILQKIQYQQS</sequence>
<dbReference type="EMBL" id="CP046401">
    <property type="protein sequence ID" value="QGY47723.1"/>
    <property type="molecule type" value="Genomic_DNA"/>
</dbReference>
<evidence type="ECO:0000313" key="3">
    <source>
        <dbReference type="EMBL" id="QGY47723.1"/>
    </source>
</evidence>
<keyword evidence="4" id="KW-1185">Reference proteome</keyword>
<evidence type="ECO:0000313" key="4">
    <source>
        <dbReference type="Proteomes" id="UP000428260"/>
    </source>
</evidence>
<feature type="transmembrane region" description="Helical" evidence="2">
    <location>
        <begin position="12"/>
        <end position="33"/>
    </location>
</feature>
<keyword evidence="2" id="KW-1133">Transmembrane helix</keyword>
<evidence type="ECO:0000256" key="2">
    <source>
        <dbReference type="SAM" id="Phobius"/>
    </source>
</evidence>
<evidence type="ECO:0000256" key="1">
    <source>
        <dbReference type="SAM" id="MobiDB-lite"/>
    </source>
</evidence>
<dbReference type="RefSeq" id="WP_158871870.1">
    <property type="nucleotide sequence ID" value="NZ_CP046401.1"/>
</dbReference>
<dbReference type="Proteomes" id="UP000428260">
    <property type="component" value="Chromosome"/>
</dbReference>
<dbReference type="KEGG" id="mcos:GM418_29880"/>
<accession>A0A6I6K7Z5</accession>
<feature type="compositionally biased region" description="Polar residues" evidence="1">
    <location>
        <begin position="49"/>
        <end position="65"/>
    </location>
</feature>
<name>A0A6I6K7Z5_9BACT</name>
<protein>
    <submittedName>
        <fullName evidence="3">Uncharacterized protein</fullName>
    </submittedName>
</protein>
<keyword evidence="2" id="KW-0812">Transmembrane</keyword>
<organism evidence="3 4">
    <name type="scientific">Maribellus comscasis</name>
    <dbReference type="NCBI Taxonomy" id="2681766"/>
    <lineage>
        <taxon>Bacteria</taxon>
        <taxon>Pseudomonadati</taxon>
        <taxon>Bacteroidota</taxon>
        <taxon>Bacteroidia</taxon>
        <taxon>Marinilabiliales</taxon>
        <taxon>Prolixibacteraceae</taxon>
        <taxon>Maribellus</taxon>
    </lineage>
</organism>
<reference evidence="3 4" key="1">
    <citation type="submission" date="2019-11" db="EMBL/GenBank/DDBJ databases">
        <authorList>
            <person name="Zheng R.K."/>
            <person name="Sun C.M."/>
        </authorList>
    </citation>
    <scope>NUCLEOTIDE SEQUENCE [LARGE SCALE GENOMIC DNA]</scope>
    <source>
        <strain evidence="3 4">WC007</strain>
    </source>
</reference>
<proteinExistence type="predicted"/>